<feature type="transmembrane region" description="Helical" evidence="2">
    <location>
        <begin position="15"/>
        <end position="38"/>
    </location>
</feature>
<reference evidence="4 5" key="1">
    <citation type="submission" date="2019-06" db="EMBL/GenBank/DDBJ databases">
        <title>Echinicola alkalisoli sp. nov. isolated from saline soil.</title>
        <authorList>
            <person name="Sun J.-Q."/>
            <person name="Xu L."/>
        </authorList>
    </citation>
    <scope>NUCLEOTIDE SEQUENCE [LARGE SCALE GENOMIC DNA]</scope>
    <source>
        <strain evidence="4 5">LN3S3</strain>
    </source>
</reference>
<evidence type="ECO:0000259" key="3">
    <source>
        <dbReference type="Pfam" id="PF05569"/>
    </source>
</evidence>
<accession>A0A514CHG3</accession>
<feature type="transmembrane region" description="Helical" evidence="2">
    <location>
        <begin position="50"/>
        <end position="72"/>
    </location>
</feature>
<dbReference type="Gene3D" id="3.30.2010.10">
    <property type="entry name" value="Metalloproteases ('zincins'), catalytic domain"/>
    <property type="match status" value="1"/>
</dbReference>
<name>A0A514CHG3_9BACT</name>
<keyword evidence="4" id="KW-0645">Protease</keyword>
<dbReference type="OrthoDB" id="15218at2"/>
<dbReference type="AlphaFoldDB" id="A0A514CHG3"/>
<dbReference type="GO" id="GO:0006508">
    <property type="term" value="P:proteolysis"/>
    <property type="evidence" value="ECO:0007669"/>
    <property type="project" value="UniProtKB-KW"/>
</dbReference>
<dbReference type="PANTHER" id="PTHR34978">
    <property type="entry name" value="POSSIBLE SENSOR-TRANSDUCER PROTEIN BLAR"/>
    <property type="match status" value="1"/>
</dbReference>
<dbReference type="PANTHER" id="PTHR34978:SF3">
    <property type="entry name" value="SLR0241 PROTEIN"/>
    <property type="match status" value="1"/>
</dbReference>
<dbReference type="RefSeq" id="WP_141614510.1">
    <property type="nucleotide sequence ID" value="NZ_CP041253.1"/>
</dbReference>
<dbReference type="Pfam" id="PF05569">
    <property type="entry name" value="Peptidase_M56"/>
    <property type="match status" value="1"/>
</dbReference>
<protein>
    <submittedName>
        <fullName evidence="4">M48 family metalloprotease</fullName>
    </submittedName>
</protein>
<dbReference type="GO" id="GO:0008237">
    <property type="term" value="F:metallopeptidase activity"/>
    <property type="evidence" value="ECO:0007669"/>
    <property type="project" value="UniProtKB-KW"/>
</dbReference>
<evidence type="ECO:0000313" key="5">
    <source>
        <dbReference type="Proteomes" id="UP000316614"/>
    </source>
</evidence>
<keyword evidence="1" id="KW-0175">Coiled coil</keyword>
<proteinExistence type="predicted"/>
<dbReference type="InterPro" id="IPR052173">
    <property type="entry name" value="Beta-lactam_resp_regulator"/>
</dbReference>
<dbReference type="EMBL" id="CP041253">
    <property type="protein sequence ID" value="QDH79263.1"/>
    <property type="molecule type" value="Genomic_DNA"/>
</dbReference>
<keyword evidence="4" id="KW-0378">Hydrolase</keyword>
<feature type="domain" description="Peptidase M56" evidence="3">
    <location>
        <begin position="27"/>
        <end position="318"/>
    </location>
</feature>
<feature type="transmembrane region" description="Helical" evidence="2">
    <location>
        <begin position="333"/>
        <end position="353"/>
    </location>
</feature>
<feature type="transmembrane region" description="Helical" evidence="2">
    <location>
        <begin position="129"/>
        <end position="150"/>
    </location>
</feature>
<evidence type="ECO:0000256" key="1">
    <source>
        <dbReference type="SAM" id="Coils"/>
    </source>
</evidence>
<feature type="coiled-coil region" evidence="1">
    <location>
        <begin position="497"/>
        <end position="560"/>
    </location>
</feature>
<evidence type="ECO:0000313" key="4">
    <source>
        <dbReference type="EMBL" id="QDH79263.1"/>
    </source>
</evidence>
<organism evidence="4 5">
    <name type="scientific">Echinicola soli</name>
    <dbReference type="NCBI Taxonomy" id="2591634"/>
    <lineage>
        <taxon>Bacteria</taxon>
        <taxon>Pseudomonadati</taxon>
        <taxon>Bacteroidota</taxon>
        <taxon>Cytophagia</taxon>
        <taxon>Cytophagales</taxon>
        <taxon>Cyclobacteriaceae</taxon>
        <taxon>Echinicola</taxon>
    </lineage>
</organism>
<dbReference type="InterPro" id="IPR008756">
    <property type="entry name" value="Peptidase_M56"/>
</dbReference>
<keyword evidence="2" id="KW-0472">Membrane</keyword>
<evidence type="ECO:0000256" key="2">
    <source>
        <dbReference type="SAM" id="Phobius"/>
    </source>
</evidence>
<keyword evidence="2" id="KW-1133">Transmembrane helix</keyword>
<keyword evidence="2" id="KW-0812">Transmembrane</keyword>
<dbReference type="Proteomes" id="UP000316614">
    <property type="component" value="Chromosome"/>
</dbReference>
<dbReference type="CDD" id="cd07341">
    <property type="entry name" value="M56_BlaR1_MecR1_like"/>
    <property type="match status" value="1"/>
</dbReference>
<feature type="coiled-coil region" evidence="1">
    <location>
        <begin position="587"/>
        <end position="614"/>
    </location>
</feature>
<sequence length="614" mass="69698">MDFINDFIHESYLQAIGWTLIHSIWQVVLVSLLLWAGLRSIPHKASNIRYWAGLGAMLMIAVASGITFSMVLETPSPTGATASISMSIADTKNLQVATPRYEITAHTSPTDSSVLDQTWLPGLEHYLPALVNLWLLGALFYIFKLSGGLLDLRSLNKKHRQSVPDPLIKKVNGMIAAMGFYRGVKVLKSELIHVPVTYGFLKPVILIPAGLLFCTPPRQLEAIIAHELAHIKRYDYLVNILQRTMEVFFFFHPCFWWINEMIDTDREHACDDLVLSLGYSPGELARGLAEVAEQAQTATPEMALAATGNQHSFLNRIKRILGKEQNKEKISPLITLTMLISLMVSASLVMGAIPAKENIFSDNYLLTKIEHKSTYKKVSLPCQVIEPCNEAENTPEIVKNTTKTYAYHYAYGTDTTPAPKAKAHKNTPAPVDDPMPVLELSPMPDMDFEVPPVPAVPPFEGMNFVPPMPAFQLDITEEAMELANLSIKLSQLDGEDSEEAQQKRKVLQAQLEEVQDKMEAKTEIYEEKMKEWEAQHESKMEEWEAKMEAWSKEMEAKQSEWETAYEPKMEEYEQKIEAWEKASEPKIKEFEAKMEAWQERQLERQEKLKQQQQE</sequence>
<keyword evidence="5" id="KW-1185">Reference proteome</keyword>
<dbReference type="KEGG" id="echi:FKX85_09550"/>
<gene>
    <name evidence="4" type="ORF">FKX85_09550</name>
</gene>
<keyword evidence="4" id="KW-0482">Metalloprotease</keyword>